<comment type="caution">
    <text evidence="7">The sequence shown here is derived from an EMBL/GenBank/DDBJ whole genome shotgun (WGS) entry which is preliminary data.</text>
</comment>
<evidence type="ECO:0000256" key="1">
    <source>
        <dbReference type="ARBA" id="ARBA00005614"/>
    </source>
</evidence>
<evidence type="ECO:0000313" key="7">
    <source>
        <dbReference type="EMBL" id="MDN5201623.1"/>
    </source>
</evidence>
<proteinExistence type="inferred from homology"/>
<dbReference type="PANTHER" id="PTHR47268:SF4">
    <property type="entry name" value="ACYLPHOSPHATASE"/>
    <property type="match status" value="1"/>
</dbReference>
<dbReference type="InterPro" id="IPR036046">
    <property type="entry name" value="Acylphosphatase-like_dom_sf"/>
</dbReference>
<dbReference type="EMBL" id="JAUJEA010000003">
    <property type="protein sequence ID" value="MDN5201623.1"/>
    <property type="molecule type" value="Genomic_DNA"/>
</dbReference>
<dbReference type="SUPFAM" id="SSF54975">
    <property type="entry name" value="Acylphosphatase/BLUF domain-like"/>
    <property type="match status" value="1"/>
</dbReference>
<dbReference type="RefSeq" id="WP_346751651.1">
    <property type="nucleotide sequence ID" value="NZ_JAUJEA010000003.1"/>
</dbReference>
<dbReference type="PROSITE" id="PS51160">
    <property type="entry name" value="ACYLPHOSPHATASE_3"/>
    <property type="match status" value="1"/>
</dbReference>
<evidence type="ECO:0000313" key="8">
    <source>
        <dbReference type="Proteomes" id="UP001172082"/>
    </source>
</evidence>
<keyword evidence="8" id="KW-1185">Reference proteome</keyword>
<keyword evidence="4" id="KW-0378">Hydrolase</keyword>
<organism evidence="7 8">
    <name type="scientific">Splendidivirga corallicola</name>
    <dbReference type="NCBI Taxonomy" id="3051826"/>
    <lineage>
        <taxon>Bacteria</taxon>
        <taxon>Pseudomonadati</taxon>
        <taxon>Bacteroidota</taxon>
        <taxon>Cytophagia</taxon>
        <taxon>Cytophagales</taxon>
        <taxon>Splendidivirgaceae</taxon>
        <taxon>Splendidivirga</taxon>
    </lineage>
</organism>
<evidence type="ECO:0000259" key="6">
    <source>
        <dbReference type="PROSITE" id="PS51160"/>
    </source>
</evidence>
<feature type="active site" evidence="4">
    <location>
        <position position="36"/>
    </location>
</feature>
<evidence type="ECO:0000256" key="2">
    <source>
        <dbReference type="ARBA" id="ARBA00012150"/>
    </source>
</evidence>
<gene>
    <name evidence="7" type="ORF">QQ008_09630</name>
</gene>
<sequence length="90" mass="10254">MKHYNIQVFGKVQGVFYRASTCEVANNLELRGFVRNQPDGSVYIEAEGPDERIEQLIAWCKQGPSGAIVQRVICKEAEVKGFEEFEVVRF</sequence>
<evidence type="ECO:0000256" key="5">
    <source>
        <dbReference type="RuleBase" id="RU004168"/>
    </source>
</evidence>
<dbReference type="Proteomes" id="UP001172082">
    <property type="component" value="Unassembled WGS sequence"/>
</dbReference>
<name>A0ABT8KN31_9BACT</name>
<reference evidence="7" key="1">
    <citation type="submission" date="2023-06" db="EMBL/GenBank/DDBJ databases">
        <title>Genomic of Parafulvivirga corallium.</title>
        <authorList>
            <person name="Wang G."/>
        </authorList>
    </citation>
    <scope>NUCLEOTIDE SEQUENCE</scope>
    <source>
        <strain evidence="7">BMA10</strain>
    </source>
</reference>
<evidence type="ECO:0000256" key="3">
    <source>
        <dbReference type="ARBA" id="ARBA00047645"/>
    </source>
</evidence>
<dbReference type="InterPro" id="IPR017968">
    <property type="entry name" value="Acylphosphatase_CS"/>
</dbReference>
<dbReference type="Pfam" id="PF00708">
    <property type="entry name" value="Acylphosphatase"/>
    <property type="match status" value="1"/>
</dbReference>
<dbReference type="Gene3D" id="3.30.70.100">
    <property type="match status" value="1"/>
</dbReference>
<dbReference type="EC" id="3.6.1.7" evidence="2 4"/>
<dbReference type="InterPro" id="IPR020456">
    <property type="entry name" value="Acylphosphatase"/>
</dbReference>
<feature type="active site" evidence="4">
    <location>
        <position position="18"/>
    </location>
</feature>
<feature type="domain" description="Acylphosphatase-like" evidence="6">
    <location>
        <begin position="3"/>
        <end position="89"/>
    </location>
</feature>
<comment type="catalytic activity">
    <reaction evidence="3 4">
        <text>an acyl phosphate + H2O = a carboxylate + phosphate + H(+)</text>
        <dbReference type="Rhea" id="RHEA:14965"/>
        <dbReference type="ChEBI" id="CHEBI:15377"/>
        <dbReference type="ChEBI" id="CHEBI:15378"/>
        <dbReference type="ChEBI" id="CHEBI:29067"/>
        <dbReference type="ChEBI" id="CHEBI:43474"/>
        <dbReference type="ChEBI" id="CHEBI:59918"/>
        <dbReference type="EC" id="3.6.1.7"/>
    </reaction>
</comment>
<accession>A0ABT8KN31</accession>
<protein>
    <recommendedName>
        <fullName evidence="2 4">acylphosphatase</fullName>
        <ecNumber evidence="2 4">3.6.1.7</ecNumber>
    </recommendedName>
</protein>
<evidence type="ECO:0000256" key="4">
    <source>
        <dbReference type="PROSITE-ProRule" id="PRU00520"/>
    </source>
</evidence>
<comment type="similarity">
    <text evidence="1 5">Belongs to the acylphosphatase family.</text>
</comment>
<dbReference type="InterPro" id="IPR001792">
    <property type="entry name" value="Acylphosphatase-like_dom"/>
</dbReference>
<dbReference type="PRINTS" id="PR00112">
    <property type="entry name" value="ACYLPHPHTASE"/>
</dbReference>
<dbReference type="PROSITE" id="PS00151">
    <property type="entry name" value="ACYLPHOSPHATASE_2"/>
    <property type="match status" value="1"/>
</dbReference>
<dbReference type="PANTHER" id="PTHR47268">
    <property type="entry name" value="ACYLPHOSPHATASE"/>
    <property type="match status" value="1"/>
</dbReference>